<gene>
    <name evidence="2" type="primary">LOC117184222</name>
</gene>
<proteinExistence type="predicted"/>
<dbReference type="AlphaFoldDB" id="A0A6I8W202"/>
<keyword evidence="1" id="KW-1185">Reference proteome</keyword>
<dbReference type="Proteomes" id="UP000001819">
    <property type="component" value="Chromosome 4"/>
</dbReference>
<reference evidence="2" key="1">
    <citation type="submission" date="2025-08" db="UniProtKB">
        <authorList>
            <consortium name="RefSeq"/>
        </authorList>
    </citation>
    <scope>IDENTIFICATION</scope>
    <source>
        <strain evidence="2">MV-25-SWS-2005</strain>
        <tissue evidence="2">Whole body</tissue>
    </source>
</reference>
<protein>
    <submittedName>
        <fullName evidence="2">Uncharacterized protein</fullName>
    </submittedName>
</protein>
<organism evidence="1 2">
    <name type="scientific">Drosophila pseudoobscura pseudoobscura</name>
    <name type="common">Fruit fly</name>
    <dbReference type="NCBI Taxonomy" id="46245"/>
    <lineage>
        <taxon>Eukaryota</taxon>
        <taxon>Metazoa</taxon>
        <taxon>Ecdysozoa</taxon>
        <taxon>Arthropoda</taxon>
        <taxon>Hexapoda</taxon>
        <taxon>Insecta</taxon>
        <taxon>Pterygota</taxon>
        <taxon>Neoptera</taxon>
        <taxon>Endopterygota</taxon>
        <taxon>Diptera</taxon>
        <taxon>Brachycera</taxon>
        <taxon>Muscomorpha</taxon>
        <taxon>Ephydroidea</taxon>
        <taxon>Drosophilidae</taxon>
        <taxon>Drosophila</taxon>
        <taxon>Sophophora</taxon>
    </lineage>
</organism>
<evidence type="ECO:0000313" key="1">
    <source>
        <dbReference type="Proteomes" id="UP000001819"/>
    </source>
</evidence>
<dbReference type="RefSeq" id="XP_033236714.1">
    <property type="nucleotide sequence ID" value="XM_033380823.1"/>
</dbReference>
<dbReference type="KEGG" id="dpo:117184222"/>
<accession>A0A6I8W202</accession>
<name>A0A6I8W202_DROPS</name>
<evidence type="ECO:0000313" key="2">
    <source>
        <dbReference type="RefSeq" id="XP_033236714.1"/>
    </source>
</evidence>
<sequence>MPPPPSSITGLTPMPHPTKNAYDNVKRYHPTPTPWFLVENHLHFTGPFKLFKLQLQQQLQPQTLLGEANTLICCTQTWAGSQDLLRMLMKRCGCAWHCLSEYRARRTDSWFKVCPALSRKVFFICVIIQRNMLAGYNVRVFKGA</sequence>
<dbReference type="InParanoid" id="A0A6I8W202"/>